<dbReference type="Pfam" id="PF15234">
    <property type="entry name" value="LAT"/>
    <property type="match status" value="1"/>
</dbReference>
<dbReference type="GO" id="GO:0006955">
    <property type="term" value="P:immune response"/>
    <property type="evidence" value="ECO:0000318"/>
    <property type="project" value="GO_Central"/>
</dbReference>
<dbReference type="InterPro" id="IPR008359">
    <property type="entry name" value="Linker_for_activat_Tcells_prot"/>
</dbReference>
<keyword evidence="2" id="KW-0732">Signal</keyword>
<dbReference type="InParanoid" id="A0A6I8MZP6"/>
<gene>
    <name evidence="3" type="primary">LAT</name>
</gene>
<dbReference type="CTD" id="27040"/>
<dbReference type="GO" id="GO:0006954">
    <property type="term" value="P:inflammatory response"/>
    <property type="evidence" value="ECO:0000318"/>
    <property type="project" value="GO_Central"/>
</dbReference>
<reference evidence="3 4" key="1">
    <citation type="journal article" date="2008" name="Nature">
        <title>Genome analysis of the platypus reveals unique signatures of evolution.</title>
        <authorList>
            <person name="Warren W.C."/>
            <person name="Hillier L.W."/>
            <person name="Marshall Graves J.A."/>
            <person name="Birney E."/>
            <person name="Ponting C.P."/>
            <person name="Grutzner F."/>
            <person name="Belov K."/>
            <person name="Miller W."/>
            <person name="Clarke L."/>
            <person name="Chinwalla A.T."/>
            <person name="Yang S.P."/>
            <person name="Heger A."/>
            <person name="Locke D.P."/>
            <person name="Miethke P."/>
            <person name="Waters P.D."/>
            <person name="Veyrunes F."/>
            <person name="Fulton L."/>
            <person name="Fulton B."/>
            <person name="Graves T."/>
            <person name="Wallis J."/>
            <person name="Puente X.S."/>
            <person name="Lopez-Otin C."/>
            <person name="Ordonez G.R."/>
            <person name="Eichler E.E."/>
            <person name="Chen L."/>
            <person name="Cheng Z."/>
            <person name="Deakin J.E."/>
            <person name="Alsop A."/>
            <person name="Thompson K."/>
            <person name="Kirby P."/>
            <person name="Papenfuss A.T."/>
            <person name="Wakefield M.J."/>
            <person name="Olender T."/>
            <person name="Lancet D."/>
            <person name="Huttley G.A."/>
            <person name="Smit A.F."/>
            <person name="Pask A."/>
            <person name="Temple-Smith P."/>
            <person name="Batzer M.A."/>
            <person name="Walker J.A."/>
            <person name="Konkel M.K."/>
            <person name="Harris R.S."/>
            <person name="Whittington C.M."/>
            <person name="Wong E.S."/>
            <person name="Gemmell N.J."/>
            <person name="Buschiazzo E."/>
            <person name="Vargas Jentzsch I.M."/>
            <person name="Merkel A."/>
            <person name="Schmitz J."/>
            <person name="Zemann A."/>
            <person name="Churakov G."/>
            <person name="Kriegs J.O."/>
            <person name="Brosius J."/>
            <person name="Murchison E.P."/>
            <person name="Sachidanandam R."/>
            <person name="Smith C."/>
            <person name="Hannon G.J."/>
            <person name="Tsend-Ayush E."/>
            <person name="McMillan D."/>
            <person name="Attenborough R."/>
            <person name="Rens W."/>
            <person name="Ferguson-Smith M."/>
            <person name="Lefevre C.M."/>
            <person name="Sharp J.A."/>
            <person name="Nicholas K.R."/>
            <person name="Ray D.A."/>
            <person name="Kube M."/>
            <person name="Reinhardt R."/>
            <person name="Pringle T.H."/>
            <person name="Taylor J."/>
            <person name="Jones R.C."/>
            <person name="Nixon B."/>
            <person name="Dacheux J.L."/>
            <person name="Niwa H."/>
            <person name="Sekita Y."/>
            <person name="Huang X."/>
            <person name="Stark A."/>
            <person name="Kheradpour P."/>
            <person name="Kellis M."/>
            <person name="Flicek P."/>
            <person name="Chen Y."/>
            <person name="Webber C."/>
            <person name="Hardison R."/>
            <person name="Nelson J."/>
            <person name="Hallsworth-Pepin K."/>
            <person name="Delehaunty K."/>
            <person name="Markovic C."/>
            <person name="Minx P."/>
            <person name="Feng Y."/>
            <person name="Kremitzki C."/>
            <person name="Mitreva M."/>
            <person name="Glasscock J."/>
            <person name="Wylie T."/>
            <person name="Wohldmann P."/>
            <person name="Thiru P."/>
            <person name="Nhan M.N."/>
            <person name="Pohl C.S."/>
            <person name="Smith S.M."/>
            <person name="Hou S."/>
            <person name="Nefedov M."/>
            <person name="de Jong P.J."/>
            <person name="Renfree M.B."/>
            <person name="Mardis E.R."/>
            <person name="Wilson R.K."/>
        </authorList>
    </citation>
    <scope>NUCLEOTIDE SEQUENCE [LARGE SCALE GENOMIC DNA]</scope>
    <source>
        <strain evidence="3 4">Glennie</strain>
    </source>
</reference>
<dbReference type="OrthoDB" id="9451490at2759"/>
<feature type="compositionally biased region" description="Polar residues" evidence="1">
    <location>
        <begin position="109"/>
        <end position="118"/>
    </location>
</feature>
<name>A0A6I8MZP6_ORNAN</name>
<dbReference type="OMA" id="QEPACEN"/>
<dbReference type="Proteomes" id="UP000002279">
    <property type="component" value="Chromosome 2"/>
</dbReference>
<dbReference type="GO" id="GO:0050863">
    <property type="term" value="P:regulation of T cell activation"/>
    <property type="evidence" value="ECO:0000318"/>
    <property type="project" value="GO_Central"/>
</dbReference>
<evidence type="ECO:0000313" key="4">
    <source>
        <dbReference type="Proteomes" id="UP000002279"/>
    </source>
</evidence>
<feature type="compositionally biased region" description="Pro residues" evidence="1">
    <location>
        <begin position="139"/>
        <end position="151"/>
    </location>
</feature>
<protein>
    <submittedName>
        <fullName evidence="3">Linker for activation of T cells</fullName>
    </submittedName>
</protein>
<dbReference type="KEGG" id="oaa:114809080"/>
<dbReference type="FunCoup" id="A0A6I8MZP6">
    <property type="interactions" value="518"/>
</dbReference>
<reference evidence="3" key="2">
    <citation type="submission" date="2025-08" db="UniProtKB">
        <authorList>
            <consortium name="Ensembl"/>
        </authorList>
    </citation>
    <scope>IDENTIFICATION</scope>
    <source>
        <strain evidence="3">Glennie</strain>
    </source>
</reference>
<dbReference type="RefSeq" id="XP_028913762.1">
    <property type="nucleotide sequence ID" value="XM_029057929.1"/>
</dbReference>
<dbReference type="Ensembl" id="ENSOANT00000048181.1">
    <property type="protein sequence ID" value="ENSOANP00000034131.1"/>
    <property type="gene ID" value="ENSOANG00000043596.1"/>
</dbReference>
<dbReference type="GO" id="GO:0016020">
    <property type="term" value="C:membrane"/>
    <property type="evidence" value="ECO:0007669"/>
    <property type="project" value="InterPro"/>
</dbReference>
<dbReference type="GeneTree" id="ENSGT00390000014223"/>
<evidence type="ECO:0000313" key="3">
    <source>
        <dbReference type="Ensembl" id="ENSOANP00000034131.1"/>
    </source>
</evidence>
<dbReference type="PRINTS" id="PR01781">
    <property type="entry name" value="LATPROTEIN"/>
</dbReference>
<accession>A0A6I8MZP6</accession>
<dbReference type="GeneID" id="114809080"/>
<dbReference type="Bgee" id="ENSOANG00000043596">
    <property type="expression patterns" value="Expressed in ovary and 6 other cell types or tissues"/>
</dbReference>
<reference evidence="3" key="3">
    <citation type="submission" date="2025-09" db="UniProtKB">
        <authorList>
            <consortium name="Ensembl"/>
        </authorList>
    </citation>
    <scope>IDENTIFICATION</scope>
    <source>
        <strain evidence="3">Glennie</strain>
    </source>
</reference>
<organism evidence="3 4">
    <name type="scientific">Ornithorhynchus anatinus</name>
    <name type="common">Duckbill platypus</name>
    <dbReference type="NCBI Taxonomy" id="9258"/>
    <lineage>
        <taxon>Eukaryota</taxon>
        <taxon>Metazoa</taxon>
        <taxon>Chordata</taxon>
        <taxon>Craniata</taxon>
        <taxon>Vertebrata</taxon>
        <taxon>Euteleostomi</taxon>
        <taxon>Mammalia</taxon>
        <taxon>Monotremata</taxon>
        <taxon>Ornithorhynchidae</taxon>
        <taxon>Ornithorhynchus</taxon>
    </lineage>
</organism>
<feature type="signal peptide" evidence="2">
    <location>
        <begin position="1"/>
        <end position="27"/>
    </location>
</feature>
<keyword evidence="4" id="KW-1185">Reference proteome</keyword>
<feature type="chain" id="PRO_5026259814" evidence="2">
    <location>
        <begin position="28"/>
        <end position="230"/>
    </location>
</feature>
<sequence length="230" mass="24997">MESISLNPGLVWLFLLLFLLPTVMVTALCLCCRDLPDSPSESVSRVHTNSQNSGGLVILKRSPYNHSPWSVVSHPPVSHPDLLPVPRSPQNLVGSHQNLSVQPEPDNDSVPSYENESPLTEAKENKDEDGYLEVLPEGSPIPMPSPPPSPVLPSSGMGPRDSASSMVSEEYENVPETPGESLGGSSEYVNVPDAQGKEIPLVHMGLSDCESEEERPDYENLQERNEPPRG</sequence>
<feature type="region of interest" description="Disordered" evidence="1">
    <location>
        <begin position="80"/>
        <end position="230"/>
    </location>
</feature>
<proteinExistence type="predicted"/>
<dbReference type="PANTHER" id="PTHR15586:SF0">
    <property type="entry name" value="LINKER FOR ACTIVATION OF T-CELLS FAMILY MEMBER 1"/>
    <property type="match status" value="1"/>
</dbReference>
<feature type="compositionally biased region" description="Basic and acidic residues" evidence="1">
    <location>
        <begin position="217"/>
        <end position="230"/>
    </location>
</feature>
<dbReference type="AlphaFoldDB" id="A0A6I8MZP6"/>
<dbReference type="PANTHER" id="PTHR15586">
    <property type="entry name" value="LINKER FOR ACTIVATION OF T-CELLS FAMILY MEMBER 1"/>
    <property type="match status" value="1"/>
</dbReference>
<evidence type="ECO:0000256" key="1">
    <source>
        <dbReference type="SAM" id="MobiDB-lite"/>
    </source>
</evidence>
<evidence type="ECO:0000256" key="2">
    <source>
        <dbReference type="SAM" id="SignalP"/>
    </source>
</evidence>
<feature type="compositionally biased region" description="Polar residues" evidence="1">
    <location>
        <begin position="88"/>
        <end position="101"/>
    </location>
</feature>
<dbReference type="GO" id="GO:0035556">
    <property type="term" value="P:intracellular signal transduction"/>
    <property type="evidence" value="ECO:0000318"/>
    <property type="project" value="GO_Central"/>
</dbReference>
<dbReference type="RefSeq" id="XP_028913760.1">
    <property type="nucleotide sequence ID" value="XM_029057927.1"/>
</dbReference>